<keyword evidence="2" id="KW-0805">Transcription regulation</keyword>
<dbReference type="PANTHER" id="PTHR11380:SF16">
    <property type="entry name" value="TRANSCRIPTION INITIATION PROTEIN SPT3 HOMOLOG"/>
    <property type="match status" value="1"/>
</dbReference>
<comment type="caution">
    <text evidence="6">The sequence shown here is derived from an EMBL/GenBank/DDBJ whole genome shotgun (WGS) entry which is preliminary data.</text>
</comment>
<keyword evidence="3" id="KW-0804">Transcription</keyword>
<dbReference type="PANTHER" id="PTHR11380">
    <property type="entry name" value="TRANSCRIPTION INITIATION FACTOR TFIID/SUPT3-RELATED"/>
    <property type="match status" value="1"/>
</dbReference>
<accession>A0A3M9YDX9</accession>
<dbReference type="STRING" id="1051616.A0A3M9YDX9"/>
<name>A0A3M9YDX9_9PEZI</name>
<dbReference type="GO" id="GO:0046982">
    <property type="term" value="F:protein heterodimerization activity"/>
    <property type="evidence" value="ECO:0007669"/>
    <property type="project" value="InterPro"/>
</dbReference>
<dbReference type="RefSeq" id="XP_028496762.1">
    <property type="nucleotide sequence ID" value="XM_028638644.1"/>
</dbReference>
<evidence type="ECO:0000313" key="7">
    <source>
        <dbReference type="Proteomes" id="UP000267145"/>
    </source>
</evidence>
<dbReference type="CDD" id="cd22926">
    <property type="entry name" value="HFD_SPT3"/>
    <property type="match status" value="1"/>
</dbReference>
<dbReference type="EMBL" id="RBVV01000025">
    <property type="protein sequence ID" value="RNJ58604.1"/>
    <property type="molecule type" value="Genomic_DNA"/>
</dbReference>
<evidence type="ECO:0000256" key="3">
    <source>
        <dbReference type="ARBA" id="ARBA00023163"/>
    </source>
</evidence>
<dbReference type="Pfam" id="PF02269">
    <property type="entry name" value="TFIID-18kDa"/>
    <property type="match status" value="1"/>
</dbReference>
<evidence type="ECO:0000256" key="5">
    <source>
        <dbReference type="ARBA" id="ARBA00061274"/>
    </source>
</evidence>
<evidence type="ECO:0000313" key="6">
    <source>
        <dbReference type="EMBL" id="RNJ58604.1"/>
    </source>
</evidence>
<dbReference type="GeneID" id="39608164"/>
<protein>
    <submittedName>
        <fullName evidence="6">Transcription initiation protein spt3</fullName>
    </submittedName>
</protein>
<dbReference type="GO" id="GO:0006366">
    <property type="term" value="P:transcription by RNA polymerase II"/>
    <property type="evidence" value="ECO:0007669"/>
    <property type="project" value="InterPro"/>
</dbReference>
<dbReference type="GO" id="GO:0005634">
    <property type="term" value="C:nucleus"/>
    <property type="evidence" value="ECO:0007669"/>
    <property type="project" value="UniProtKB-SubCell"/>
</dbReference>
<dbReference type="Proteomes" id="UP000267145">
    <property type="component" value="Unassembled WGS sequence"/>
</dbReference>
<comment type="subcellular location">
    <subcellularLocation>
        <location evidence="1">Nucleus</location>
    </subcellularLocation>
</comment>
<proteinExistence type="inferred from homology"/>
<organism evidence="6 7">
    <name type="scientific">Verticillium nonalfalfae</name>
    <dbReference type="NCBI Taxonomy" id="1051616"/>
    <lineage>
        <taxon>Eukaryota</taxon>
        <taxon>Fungi</taxon>
        <taxon>Dikarya</taxon>
        <taxon>Ascomycota</taxon>
        <taxon>Pezizomycotina</taxon>
        <taxon>Sordariomycetes</taxon>
        <taxon>Hypocreomycetidae</taxon>
        <taxon>Glomerellales</taxon>
        <taxon>Plectosphaerellaceae</taxon>
        <taxon>Verticillium</taxon>
    </lineage>
</organism>
<comment type="similarity">
    <text evidence="5">Belongs to the SPT3 family.</text>
</comment>
<evidence type="ECO:0000256" key="1">
    <source>
        <dbReference type="ARBA" id="ARBA00004123"/>
    </source>
</evidence>
<evidence type="ECO:0000256" key="2">
    <source>
        <dbReference type="ARBA" id="ARBA00023015"/>
    </source>
</evidence>
<evidence type="ECO:0000256" key="4">
    <source>
        <dbReference type="ARBA" id="ARBA00023242"/>
    </source>
</evidence>
<keyword evidence="4" id="KW-0539">Nucleus</keyword>
<dbReference type="AlphaFoldDB" id="A0A3M9YDX9"/>
<dbReference type="GO" id="GO:0003712">
    <property type="term" value="F:transcription coregulator activity"/>
    <property type="evidence" value="ECO:0007669"/>
    <property type="project" value="TreeGrafter"/>
</dbReference>
<gene>
    <name evidence="6" type="primary">SPT3_1</name>
    <name evidence="6" type="ORF">D7B24_004475</name>
</gene>
<reference evidence="6 7" key="1">
    <citation type="submission" date="2018-10" db="EMBL/GenBank/DDBJ databases">
        <title>Genome sequence of Verticillium nonalfalfae VnAa140.</title>
        <authorList>
            <person name="Stajich J.E."/>
            <person name="Kasson M.T."/>
        </authorList>
    </citation>
    <scope>NUCLEOTIDE SEQUENCE [LARGE SCALE GENOMIC DNA]</scope>
    <source>
        <strain evidence="6 7">VnAa140</strain>
    </source>
</reference>
<dbReference type="SUPFAM" id="SSF47113">
    <property type="entry name" value="Histone-fold"/>
    <property type="match status" value="1"/>
</dbReference>
<dbReference type="GO" id="GO:0000124">
    <property type="term" value="C:SAGA complex"/>
    <property type="evidence" value="ECO:0007669"/>
    <property type="project" value="TreeGrafter"/>
</dbReference>
<sequence length="342" mass="37514">MDPRDPAGDPFEKHPYLPVSPLTSAQMMYIAGETQDTSDETTTLIESIIHGQVVHMLTTANDLALRRGARLFTVADLIFQFRHNTPRVDRLRTFLTWKAIRKTVKDADDKDALAAADDEPDVDDGAGAGAIKAIPAVHLPWDLASFFAEQPPDSDDAATATAADALTSGASLEKLRRDDERTRTMTVDEYATWSEYRHASFTWRKVKRFRAWAGLGVIADHRAGDDVLDVLGFVTSEMVKRLTAEAMAVQAREGLGVHVVAVAAATATATAAREKTTAGGLFGGARGEREAVAARHVRVAFQRLQCVPKKRRALLVGTRLPRREELQLVRWLSAVMSGVWLT</sequence>
<keyword evidence="7" id="KW-1185">Reference proteome</keyword>
<dbReference type="InterPro" id="IPR003195">
    <property type="entry name" value="TFIID_TAF13"/>
</dbReference>
<dbReference type="InterPro" id="IPR009072">
    <property type="entry name" value="Histone-fold"/>
</dbReference>